<dbReference type="GO" id="GO:0015074">
    <property type="term" value="P:DNA integration"/>
    <property type="evidence" value="ECO:0007669"/>
    <property type="project" value="InterPro"/>
</dbReference>
<reference evidence="2 3" key="1">
    <citation type="submission" date="2018-02" db="EMBL/GenBank/DDBJ databases">
        <title>Comparative analysis of genomes of three Brevibacillus laterosporus strains producers of potent antimicrobials isolated from silage.</title>
        <authorList>
            <person name="Kojic M."/>
            <person name="Miljkovic M."/>
            <person name="Studholme D."/>
            <person name="Filipic B."/>
        </authorList>
    </citation>
    <scope>NUCLEOTIDE SEQUENCE [LARGE SCALE GENOMIC DNA]</scope>
    <source>
        <strain evidence="2 3">BGSP11</strain>
    </source>
</reference>
<dbReference type="InterPro" id="IPR036397">
    <property type="entry name" value="RNaseH_sf"/>
</dbReference>
<dbReference type="InterPro" id="IPR048020">
    <property type="entry name" value="Transpos_IS3"/>
</dbReference>
<evidence type="ECO:0000313" key="2">
    <source>
        <dbReference type="EMBL" id="PPB08659.1"/>
    </source>
</evidence>
<dbReference type="Gene3D" id="3.30.420.10">
    <property type="entry name" value="Ribonuclease H-like superfamily/Ribonuclease H"/>
    <property type="match status" value="1"/>
</dbReference>
<dbReference type="SUPFAM" id="SSF53098">
    <property type="entry name" value="Ribonuclease H-like"/>
    <property type="match status" value="1"/>
</dbReference>
<gene>
    <name evidence="2" type="ORF">C4A77_07530</name>
</gene>
<evidence type="ECO:0000313" key="3">
    <source>
        <dbReference type="Proteomes" id="UP000239759"/>
    </source>
</evidence>
<dbReference type="AlphaFoldDB" id="A0AAP8QEN3"/>
<dbReference type="EMBL" id="PRKQ01000006">
    <property type="protein sequence ID" value="PPB08659.1"/>
    <property type="molecule type" value="Genomic_DNA"/>
</dbReference>
<name>A0AAP8QEN3_BRELA</name>
<dbReference type="Pfam" id="PF00665">
    <property type="entry name" value="rve"/>
    <property type="match status" value="1"/>
</dbReference>
<comment type="caution">
    <text evidence="2">The sequence shown here is derived from an EMBL/GenBank/DDBJ whole genome shotgun (WGS) entry which is preliminary data.</text>
</comment>
<protein>
    <recommendedName>
        <fullName evidence="1">Integrase catalytic domain-containing protein</fullName>
    </recommendedName>
</protein>
<dbReference type="GO" id="GO:0003676">
    <property type="term" value="F:nucleic acid binding"/>
    <property type="evidence" value="ECO:0007669"/>
    <property type="project" value="InterPro"/>
</dbReference>
<dbReference type="NCBIfam" id="NF033516">
    <property type="entry name" value="transpos_IS3"/>
    <property type="match status" value="1"/>
</dbReference>
<organism evidence="2 3">
    <name type="scientific">Brevibacillus laterosporus</name>
    <name type="common">Bacillus laterosporus</name>
    <dbReference type="NCBI Taxonomy" id="1465"/>
    <lineage>
        <taxon>Bacteria</taxon>
        <taxon>Bacillati</taxon>
        <taxon>Bacillota</taxon>
        <taxon>Bacilli</taxon>
        <taxon>Bacillales</taxon>
        <taxon>Paenibacillaceae</taxon>
        <taxon>Brevibacillus</taxon>
    </lineage>
</organism>
<dbReference type="PANTHER" id="PTHR46889:SF7">
    <property type="entry name" value="TRANSPOSASE FOR INSERTION SEQUENCE ELEMENT IS904"/>
    <property type="match status" value="1"/>
</dbReference>
<dbReference type="InterPro" id="IPR012337">
    <property type="entry name" value="RNaseH-like_sf"/>
</dbReference>
<dbReference type="PROSITE" id="PS50994">
    <property type="entry name" value="INTEGRASE"/>
    <property type="match status" value="1"/>
</dbReference>
<proteinExistence type="predicted"/>
<accession>A0AAP8QEN3</accession>
<evidence type="ECO:0000259" key="1">
    <source>
        <dbReference type="PROSITE" id="PS50994"/>
    </source>
</evidence>
<dbReference type="PANTHER" id="PTHR46889">
    <property type="entry name" value="TRANSPOSASE INSF FOR INSERTION SEQUENCE IS3B-RELATED"/>
    <property type="match status" value="1"/>
</dbReference>
<dbReference type="Proteomes" id="UP000239759">
    <property type="component" value="Unassembled WGS sequence"/>
</dbReference>
<dbReference type="InterPro" id="IPR001584">
    <property type="entry name" value="Integrase_cat-core"/>
</dbReference>
<feature type="domain" description="Integrase catalytic" evidence="1">
    <location>
        <begin position="15"/>
        <end position="144"/>
    </location>
</feature>
<dbReference type="InterPro" id="IPR050900">
    <property type="entry name" value="Transposase_IS3/IS150/IS904"/>
</dbReference>
<sequence>MTRKKFRPQSSKDRVIERPNILDQDFTTTSSNEKWVADITYIHTLRDGWCYLASVLDLHSKKIVGYSFSQNMTVELVLHALENAYVTQKPAKGFVLHTDLGTQYTSQDFAQRVEEYHIIHSCSKKGCPYDNACMESFHVILKKEEVNHVTYIDYKSAKLALFTYLEGSPLPLILPDPF</sequence>